<dbReference type="AlphaFoldDB" id="R4VLP2"/>
<dbReference type="GO" id="GO:0008758">
    <property type="term" value="F:UDP-2,3-diacylglucosamine hydrolase activity"/>
    <property type="evidence" value="ECO:0007669"/>
    <property type="project" value="UniProtKB-UniRule"/>
</dbReference>
<dbReference type="NCBIfam" id="TIGR01854">
    <property type="entry name" value="lipid_A_lpxH"/>
    <property type="match status" value="1"/>
</dbReference>
<evidence type="ECO:0000256" key="8">
    <source>
        <dbReference type="ARBA" id="ARBA00023136"/>
    </source>
</evidence>
<feature type="domain" description="Calcineurin-like phosphoesterase" evidence="11">
    <location>
        <begin position="24"/>
        <end position="220"/>
    </location>
</feature>
<dbReference type="InterPro" id="IPR004843">
    <property type="entry name" value="Calcineurin-like_PHP"/>
</dbReference>
<feature type="binding site" evidence="10">
    <location>
        <position position="218"/>
    </location>
    <ligand>
        <name>Mn(2+)</name>
        <dbReference type="ChEBI" id="CHEBI:29035"/>
        <label>1</label>
    </ligand>
</feature>
<comment type="subcellular location">
    <subcellularLocation>
        <location evidence="10">Cell inner membrane</location>
        <topology evidence="10">Peripheral membrane protein</topology>
        <orientation evidence="10">Cytoplasmic side</orientation>
    </subcellularLocation>
</comment>
<dbReference type="HOGENOM" id="CLU_074586_0_0_6"/>
<comment type="pathway">
    <text evidence="10">Glycolipid biosynthesis; lipid IV(A) biosynthesis; lipid IV(A) from (3R)-3-hydroxytetradecanoyl-[acyl-carrier-protein] and UDP-N-acetyl-alpha-D-glucosamine: step 4/6.</text>
</comment>
<feature type="binding site" evidence="10">
    <location>
        <position position="216"/>
    </location>
    <ligand>
        <name>substrate</name>
    </ligand>
</feature>
<dbReference type="HAMAP" id="MF_00575">
    <property type="entry name" value="LpxH"/>
    <property type="match status" value="1"/>
</dbReference>
<evidence type="ECO:0000259" key="11">
    <source>
        <dbReference type="Pfam" id="PF00149"/>
    </source>
</evidence>
<comment type="function">
    <text evidence="10">Hydrolyzes the pyrophosphate bond of UDP-2,3-diacylglucosamine to yield 2,3-diacylglucosamine 1-phosphate (lipid X) and UMP by catalyzing the attack of water at the alpha-P atom. Involved in the biosynthesis of lipid A, a phosphorylated glycolipid that anchors the lipopolysaccharide to the outer membrane of the cell.</text>
</comment>
<dbReference type="CDD" id="cd07398">
    <property type="entry name" value="MPP_YbbF-LpxH"/>
    <property type="match status" value="1"/>
</dbReference>
<feature type="binding site" evidence="10">
    <location>
        <position position="63"/>
    </location>
    <ligand>
        <name>Mn(2+)</name>
        <dbReference type="ChEBI" id="CHEBI:29035"/>
        <label>2</label>
    </ligand>
</feature>
<keyword evidence="9 10" id="KW-0464">Manganese</keyword>
<evidence type="ECO:0000256" key="6">
    <source>
        <dbReference type="ARBA" id="ARBA00022801"/>
    </source>
</evidence>
<evidence type="ECO:0000256" key="7">
    <source>
        <dbReference type="ARBA" id="ARBA00023098"/>
    </source>
</evidence>
<dbReference type="PATRIC" id="fig|1260251.3.peg.1293"/>
<dbReference type="GO" id="GO:0019897">
    <property type="term" value="C:extrinsic component of plasma membrane"/>
    <property type="evidence" value="ECO:0007669"/>
    <property type="project" value="UniProtKB-UniRule"/>
</dbReference>
<feature type="binding site" evidence="10">
    <location>
        <begin position="100"/>
        <end position="101"/>
    </location>
    <ligand>
        <name>substrate</name>
    </ligand>
</feature>
<feature type="binding site" evidence="10">
    <location>
        <position position="181"/>
    </location>
    <ligand>
        <name>substrate</name>
    </ligand>
</feature>
<feature type="binding site" evidence="10">
    <location>
        <position position="188"/>
    </location>
    <ligand>
        <name>substrate</name>
    </ligand>
</feature>
<gene>
    <name evidence="10" type="primary">lpxH</name>
    <name evidence="12" type="ORF">SPISAL_06390</name>
</gene>
<dbReference type="NCBIfam" id="NF003743">
    <property type="entry name" value="PRK05340.1"/>
    <property type="match status" value="1"/>
</dbReference>
<feature type="binding site" evidence="10">
    <location>
        <position position="135"/>
    </location>
    <ligand>
        <name>Mn(2+)</name>
        <dbReference type="ChEBI" id="CHEBI:29035"/>
        <label>2</label>
    </ligand>
</feature>
<feature type="binding site" evidence="10">
    <location>
        <position position="216"/>
    </location>
    <ligand>
        <name>Mn(2+)</name>
        <dbReference type="ChEBI" id="CHEBI:29035"/>
        <label>2</label>
    </ligand>
</feature>
<evidence type="ECO:0000256" key="5">
    <source>
        <dbReference type="ARBA" id="ARBA00022723"/>
    </source>
</evidence>
<feature type="binding site" evidence="10">
    <location>
        <position position="185"/>
    </location>
    <ligand>
        <name>substrate</name>
    </ligand>
</feature>
<dbReference type="KEGG" id="ssal:SPISAL_06390"/>
<dbReference type="GO" id="GO:0009245">
    <property type="term" value="P:lipid A biosynthetic process"/>
    <property type="evidence" value="ECO:0007669"/>
    <property type="project" value="UniProtKB-UniRule"/>
</dbReference>
<keyword evidence="1 10" id="KW-1003">Cell membrane</keyword>
<dbReference type="EC" id="3.6.1.54" evidence="10"/>
<keyword evidence="3 10" id="KW-0997">Cell inner membrane</keyword>
<dbReference type="SUPFAM" id="SSF56300">
    <property type="entry name" value="Metallo-dependent phosphatases"/>
    <property type="match status" value="1"/>
</dbReference>
<dbReference type="Gene3D" id="3.60.21.10">
    <property type="match status" value="1"/>
</dbReference>
<protein>
    <recommendedName>
        <fullName evidence="10">UDP-2,3-diacylglucosamine hydrolase</fullName>
        <ecNumber evidence="10">3.6.1.54</ecNumber>
    </recommendedName>
    <alternativeName>
        <fullName evidence="10">UDP-2,3-diacylglucosamine diphosphatase</fullName>
    </alternativeName>
</protein>
<evidence type="ECO:0000313" key="12">
    <source>
        <dbReference type="EMBL" id="AGM41372.1"/>
    </source>
</evidence>
<sequence>MHAAVVAVILHRMTPMNFNSHKAPVLFIADLHLDPARPEAIRSFLGFVAGPARTASALFILGDLFEAWIGDDARPEDEPVAPALAALAAAGTDVFLMHGNRDFLIGEAFTSAAGATLLEEPTRIEVDNEPVLLEHGDALCTDDETYQAFRRQVRDPAWQAEFLALTPEARLEQARGARIQSGSDTAGKADAIMDVNSQAVQQRLASWQAKRLIHGHTHRPGRHALTVAATPCERIVLGDWFEQASVLRVDEGRYQLESTPLVPSSA</sequence>
<feature type="binding site" evidence="10">
    <location>
        <position position="63"/>
    </location>
    <ligand>
        <name>Mn(2+)</name>
        <dbReference type="ChEBI" id="CHEBI:29035"/>
        <label>1</label>
    </ligand>
</feature>
<dbReference type="GO" id="GO:0030145">
    <property type="term" value="F:manganese ion binding"/>
    <property type="evidence" value="ECO:0007669"/>
    <property type="project" value="UniProtKB-UniRule"/>
</dbReference>
<dbReference type="eggNOG" id="COG2908">
    <property type="taxonomic scope" value="Bacteria"/>
</dbReference>
<evidence type="ECO:0000256" key="4">
    <source>
        <dbReference type="ARBA" id="ARBA00022556"/>
    </source>
</evidence>
<dbReference type="InterPro" id="IPR029052">
    <property type="entry name" value="Metallo-depent_PP-like"/>
</dbReference>
<keyword evidence="7 10" id="KW-0443">Lipid metabolism</keyword>
<evidence type="ECO:0000256" key="9">
    <source>
        <dbReference type="ARBA" id="ARBA00023211"/>
    </source>
</evidence>
<dbReference type="Proteomes" id="UP000017881">
    <property type="component" value="Chromosome"/>
</dbReference>
<reference evidence="12 13" key="1">
    <citation type="journal article" date="2013" name="Genome Announc.">
        <title>Draft Genome of Spiribacter salinus M19-40, an Abundant Gammaproteobacterium in Aquatic Hypersaline Environments.</title>
        <authorList>
            <person name="Leon M.J."/>
            <person name="Ghai R."/>
            <person name="Fernandez A.B."/>
            <person name="Sanchez-Porro C."/>
            <person name="Rodriguez-Valera F."/>
            <person name="Ventosa A."/>
        </authorList>
    </citation>
    <scope>NUCLEOTIDE SEQUENCE [LARGE SCALE GENOMIC DNA]</scope>
    <source>
        <strain evidence="12">M19-40</strain>
    </source>
</reference>
<dbReference type="Pfam" id="PF00149">
    <property type="entry name" value="Metallophos"/>
    <property type="match status" value="1"/>
</dbReference>
<feature type="binding site" evidence="10">
    <location>
        <position position="32"/>
    </location>
    <ligand>
        <name>Mn(2+)</name>
        <dbReference type="ChEBI" id="CHEBI:29035"/>
        <label>1</label>
    </ligand>
</feature>
<feature type="binding site" evidence="10">
    <location>
        <position position="143"/>
    </location>
    <ligand>
        <name>substrate</name>
    </ligand>
</feature>
<proteinExistence type="inferred from homology"/>
<feature type="binding site" evidence="10">
    <location>
        <position position="100"/>
    </location>
    <ligand>
        <name>Mn(2+)</name>
        <dbReference type="ChEBI" id="CHEBI:29035"/>
        <label>2</label>
    </ligand>
</feature>
<dbReference type="InterPro" id="IPR043461">
    <property type="entry name" value="LpxH-like"/>
</dbReference>
<evidence type="ECO:0000256" key="10">
    <source>
        <dbReference type="HAMAP-Rule" id="MF_00575"/>
    </source>
</evidence>
<dbReference type="EMBL" id="CP005963">
    <property type="protein sequence ID" value="AGM41372.1"/>
    <property type="molecule type" value="Genomic_DNA"/>
</dbReference>
<keyword evidence="5 10" id="KW-0479">Metal-binding</keyword>
<keyword evidence="6 10" id="KW-0378">Hydrolase</keyword>
<keyword evidence="2 10" id="KW-0444">Lipid biosynthesis</keyword>
<evidence type="ECO:0000256" key="1">
    <source>
        <dbReference type="ARBA" id="ARBA00022475"/>
    </source>
</evidence>
<accession>R4VLP2</accession>
<keyword evidence="8 10" id="KW-0472">Membrane</keyword>
<comment type="similarity">
    <text evidence="10">Belongs to the LpxH family.</text>
</comment>
<dbReference type="PANTHER" id="PTHR34990:SF1">
    <property type="entry name" value="UDP-2,3-DIACYLGLUCOSAMINE HYDROLASE"/>
    <property type="match status" value="1"/>
</dbReference>
<evidence type="ECO:0000313" key="13">
    <source>
        <dbReference type="Proteomes" id="UP000017881"/>
    </source>
</evidence>
<dbReference type="GO" id="GO:0005737">
    <property type="term" value="C:cytoplasm"/>
    <property type="evidence" value="ECO:0007669"/>
    <property type="project" value="InterPro"/>
</dbReference>
<feature type="binding site" evidence="10">
    <location>
        <position position="30"/>
    </location>
    <ligand>
        <name>Mn(2+)</name>
        <dbReference type="ChEBI" id="CHEBI:29035"/>
        <label>1</label>
    </ligand>
</feature>
<comment type="catalytic activity">
    <reaction evidence="10">
        <text>UDP-2-N,3-O-bis[(3R)-3-hydroxytetradecanoyl]-alpha-D-glucosamine + H2O = 2-N,3-O-bis[(3R)-3-hydroxytetradecanoyl]-alpha-D-glucosaminyl 1-phosphate + UMP + 2 H(+)</text>
        <dbReference type="Rhea" id="RHEA:25213"/>
        <dbReference type="ChEBI" id="CHEBI:15377"/>
        <dbReference type="ChEBI" id="CHEBI:15378"/>
        <dbReference type="ChEBI" id="CHEBI:57865"/>
        <dbReference type="ChEBI" id="CHEBI:57957"/>
        <dbReference type="ChEBI" id="CHEBI:78847"/>
        <dbReference type="EC" id="3.6.1.54"/>
    </reaction>
</comment>
<keyword evidence="13" id="KW-1185">Reference proteome</keyword>
<dbReference type="InterPro" id="IPR010138">
    <property type="entry name" value="UDP-diacylglucosamine_Hdrlase"/>
</dbReference>
<evidence type="ECO:0000256" key="2">
    <source>
        <dbReference type="ARBA" id="ARBA00022516"/>
    </source>
</evidence>
<name>R4VLP2_9GAMM</name>
<dbReference type="UniPathway" id="UPA00359">
    <property type="reaction ID" value="UER00480"/>
</dbReference>
<organism evidence="12 13">
    <name type="scientific">Spiribacter salinus M19-40</name>
    <dbReference type="NCBI Taxonomy" id="1260251"/>
    <lineage>
        <taxon>Bacteria</taxon>
        <taxon>Pseudomonadati</taxon>
        <taxon>Pseudomonadota</taxon>
        <taxon>Gammaproteobacteria</taxon>
        <taxon>Chromatiales</taxon>
        <taxon>Ectothiorhodospiraceae</taxon>
        <taxon>Spiribacter</taxon>
    </lineage>
</organism>
<dbReference type="PANTHER" id="PTHR34990">
    <property type="entry name" value="UDP-2,3-DIACYLGLUCOSAMINE HYDROLASE-RELATED"/>
    <property type="match status" value="1"/>
</dbReference>
<comment type="cofactor">
    <cofactor evidence="10">
        <name>Mn(2+)</name>
        <dbReference type="ChEBI" id="CHEBI:29035"/>
    </cofactor>
    <text evidence="10">Binds 2 Mn(2+) ions per subunit in a binuclear metal center.</text>
</comment>
<evidence type="ECO:0000256" key="3">
    <source>
        <dbReference type="ARBA" id="ARBA00022519"/>
    </source>
</evidence>
<keyword evidence="4 10" id="KW-0441">Lipid A biosynthesis</keyword>